<dbReference type="EMBL" id="JACIIG010000025">
    <property type="protein sequence ID" value="MBB4571436.1"/>
    <property type="molecule type" value="Genomic_DNA"/>
</dbReference>
<feature type="chain" id="PRO_5031106124" evidence="2">
    <location>
        <begin position="26"/>
        <end position="105"/>
    </location>
</feature>
<dbReference type="AlphaFoldDB" id="A0A7W6ZZ85"/>
<feature type="signal peptide" evidence="2">
    <location>
        <begin position="1"/>
        <end position="25"/>
    </location>
</feature>
<proteinExistence type="predicted"/>
<evidence type="ECO:0000313" key="3">
    <source>
        <dbReference type="EMBL" id="MBB4571436.1"/>
    </source>
</evidence>
<sequence>MSTWQTVRAISVVIALMTVPNAALAQDAPSPTQRDETPIPMGPGQMAKQPGDMCYTGHCKLCKIDSDGACTDCSPDPVCEEPSSSSRSEHSDSNQESPSPSEDQN</sequence>
<feature type="region of interest" description="Disordered" evidence="1">
    <location>
        <begin position="73"/>
        <end position="105"/>
    </location>
</feature>
<comment type="caution">
    <text evidence="3">The sequence shown here is derived from an EMBL/GenBank/DDBJ whole genome shotgun (WGS) entry which is preliminary data.</text>
</comment>
<feature type="region of interest" description="Disordered" evidence="1">
    <location>
        <begin position="23"/>
        <end position="46"/>
    </location>
</feature>
<evidence type="ECO:0000256" key="2">
    <source>
        <dbReference type="SAM" id="SignalP"/>
    </source>
</evidence>
<protein>
    <submittedName>
        <fullName evidence="3">Uncharacterized protein</fullName>
    </submittedName>
</protein>
<name>A0A7W6ZZ85_9HYPH</name>
<evidence type="ECO:0000313" key="4">
    <source>
        <dbReference type="Proteomes" id="UP000543836"/>
    </source>
</evidence>
<dbReference type="Proteomes" id="UP000543836">
    <property type="component" value="Unassembled WGS sequence"/>
</dbReference>
<accession>A0A7W6ZZ85</accession>
<evidence type="ECO:0000256" key="1">
    <source>
        <dbReference type="SAM" id="MobiDB-lite"/>
    </source>
</evidence>
<keyword evidence="2" id="KW-0732">Signal</keyword>
<reference evidence="3 4" key="1">
    <citation type="submission" date="2020-08" db="EMBL/GenBank/DDBJ databases">
        <title>Genomic Encyclopedia of Type Strains, Phase IV (KMG-V): Genome sequencing to study the core and pangenomes of soil and plant-associated prokaryotes.</title>
        <authorList>
            <person name="Whitman W."/>
        </authorList>
    </citation>
    <scope>NUCLEOTIDE SEQUENCE [LARGE SCALE GENOMIC DNA]</scope>
    <source>
        <strain evidence="3 4">SEMIA 492</strain>
    </source>
</reference>
<gene>
    <name evidence="3" type="ORF">GGE60_005597</name>
</gene>
<organism evidence="3 4">
    <name type="scientific">Rhizobium leucaenae</name>
    <dbReference type="NCBI Taxonomy" id="29450"/>
    <lineage>
        <taxon>Bacteria</taxon>
        <taxon>Pseudomonadati</taxon>
        <taxon>Pseudomonadota</taxon>
        <taxon>Alphaproteobacteria</taxon>
        <taxon>Hyphomicrobiales</taxon>
        <taxon>Rhizobiaceae</taxon>
        <taxon>Rhizobium/Agrobacterium group</taxon>
        <taxon>Rhizobium</taxon>
    </lineage>
</organism>
<keyword evidence="4" id="KW-1185">Reference proteome</keyword>